<reference evidence="2 3" key="1">
    <citation type="submission" date="2017-09" db="EMBL/GenBank/DDBJ databases">
        <title>Evaluation of Pacific Biosciences Sequencing Technology to Finishing C. thermocellum Genome Sequences.</title>
        <authorList>
            <person name="Brown S."/>
        </authorList>
    </citation>
    <scope>NUCLEOTIDE SEQUENCE [LARGE SCALE GENOMIC DNA]</scope>
    <source>
        <strain evidence="2 3">AD2</strain>
    </source>
</reference>
<proteinExistence type="predicted"/>
<evidence type="ECO:0000313" key="2">
    <source>
        <dbReference type="EMBL" id="PFH02930.1"/>
    </source>
</evidence>
<evidence type="ECO:0000256" key="1">
    <source>
        <dbReference type="SAM" id="Coils"/>
    </source>
</evidence>
<name>A0AB36THF8_ACETH</name>
<gene>
    <name evidence="2" type="ORF">M972_111723</name>
</gene>
<keyword evidence="1" id="KW-0175">Coiled coil</keyword>
<sequence>MLRIVKSKKTEWEKLETLKQEKINSKATLEKLLEGASGIQREALLKGDEGKRQEALAMVQSLQQQIAAVDRDIKFLEEEQSKVEAMHIEFKLKEIERQKEAIQKELEPYRKAYEDAKTAFKKAEQEWFAKNHEASRKFDALNRERDALRLRLDKLTPPPSPQPKHSVEEWLNLCRQGKVKTYIQGNDPNLDDAWRQYEEEKEIIRDWAKKSATRKKVCGETLPLPEVAKHYSQARLREIVSATHPKAANAVFGHLFGH</sequence>
<feature type="coiled-coil region" evidence="1">
    <location>
        <begin position="15"/>
        <end position="151"/>
    </location>
</feature>
<dbReference type="EMBL" id="PDBW01000001">
    <property type="protein sequence ID" value="PFH02930.1"/>
    <property type="molecule type" value="Genomic_DNA"/>
</dbReference>
<dbReference type="RefSeq" id="WP_003519442.1">
    <property type="nucleotide sequence ID" value="NZ_CP013828.1"/>
</dbReference>
<protein>
    <submittedName>
        <fullName evidence="2">Uncharacterized protein</fullName>
    </submittedName>
</protein>
<organism evidence="2 3">
    <name type="scientific">Acetivibrio thermocellus AD2</name>
    <dbReference type="NCBI Taxonomy" id="1138384"/>
    <lineage>
        <taxon>Bacteria</taxon>
        <taxon>Bacillati</taxon>
        <taxon>Bacillota</taxon>
        <taxon>Clostridia</taxon>
        <taxon>Eubacteriales</taxon>
        <taxon>Oscillospiraceae</taxon>
        <taxon>Acetivibrio</taxon>
    </lineage>
</organism>
<dbReference type="AlphaFoldDB" id="A0AB36THF8"/>
<dbReference type="Proteomes" id="UP000223596">
    <property type="component" value="Unassembled WGS sequence"/>
</dbReference>
<comment type="caution">
    <text evidence="2">The sequence shown here is derived from an EMBL/GenBank/DDBJ whole genome shotgun (WGS) entry which is preliminary data.</text>
</comment>
<evidence type="ECO:0000313" key="3">
    <source>
        <dbReference type="Proteomes" id="UP000223596"/>
    </source>
</evidence>
<accession>A0AB36THF8</accession>